<evidence type="ECO:0000313" key="9">
    <source>
        <dbReference type="Proteomes" id="UP000480178"/>
    </source>
</evidence>
<evidence type="ECO:0000256" key="2">
    <source>
        <dbReference type="ARBA" id="ARBA00004892"/>
    </source>
</evidence>
<comment type="catalytic activity">
    <reaction evidence="7">
        <text>aldehydo-D-galacturonate = keto-D-tagaturonate</text>
        <dbReference type="Rhea" id="RHEA:27702"/>
        <dbReference type="ChEBI" id="CHEBI:12952"/>
        <dbReference type="ChEBI" id="CHEBI:17886"/>
    </reaction>
</comment>
<dbReference type="SUPFAM" id="SSF51556">
    <property type="entry name" value="Metallo-dependent hydrolases"/>
    <property type="match status" value="1"/>
</dbReference>
<evidence type="ECO:0000256" key="7">
    <source>
        <dbReference type="HAMAP-Rule" id="MF_00675"/>
    </source>
</evidence>
<proteinExistence type="inferred from homology"/>
<dbReference type="GO" id="GO:0008880">
    <property type="term" value="F:glucuronate isomerase activity"/>
    <property type="evidence" value="ECO:0007669"/>
    <property type="project" value="UniProtKB-UniRule"/>
</dbReference>
<dbReference type="Gene3D" id="1.10.2020.10">
    <property type="entry name" value="uronate isomerase, domain 2, chain A"/>
    <property type="match status" value="1"/>
</dbReference>
<evidence type="ECO:0000256" key="6">
    <source>
        <dbReference type="ARBA" id="ARBA00023235"/>
    </source>
</evidence>
<protein>
    <recommendedName>
        <fullName evidence="5 7">Uronate isomerase</fullName>
        <ecNumber evidence="4 7">5.3.1.12</ecNumber>
    </recommendedName>
    <alternativeName>
        <fullName evidence="7">Glucuronate isomerase</fullName>
    </alternativeName>
    <alternativeName>
        <fullName evidence="7">Uronic isomerase</fullName>
    </alternativeName>
</protein>
<comment type="pathway">
    <text evidence="2 7">Carbohydrate metabolism; pentose and glucuronate interconversion.</text>
</comment>
<evidence type="ECO:0000256" key="4">
    <source>
        <dbReference type="ARBA" id="ARBA00012546"/>
    </source>
</evidence>
<evidence type="ECO:0000256" key="1">
    <source>
        <dbReference type="ARBA" id="ARBA00001165"/>
    </source>
</evidence>
<evidence type="ECO:0000256" key="3">
    <source>
        <dbReference type="ARBA" id="ARBA00008397"/>
    </source>
</evidence>
<dbReference type="Proteomes" id="UP000480178">
    <property type="component" value="Chromosome"/>
</dbReference>
<dbReference type="RefSeq" id="WP_162446128.1">
    <property type="nucleotide sequence ID" value="NZ_CP048222.1"/>
</dbReference>
<dbReference type="NCBIfam" id="NF002794">
    <property type="entry name" value="PRK02925.1"/>
    <property type="match status" value="1"/>
</dbReference>
<dbReference type="EC" id="5.3.1.12" evidence="4 7"/>
<keyword evidence="9" id="KW-1185">Reference proteome</keyword>
<dbReference type="AlphaFoldDB" id="A0A6C0GPZ3"/>
<evidence type="ECO:0000313" key="8">
    <source>
        <dbReference type="EMBL" id="QHT70145.1"/>
    </source>
</evidence>
<dbReference type="InterPro" id="IPR003766">
    <property type="entry name" value="Uronate_isomerase"/>
</dbReference>
<reference evidence="8 9" key="1">
    <citation type="submission" date="2020-01" db="EMBL/GenBank/DDBJ databases">
        <authorList>
            <person name="Kim M.K."/>
        </authorList>
    </citation>
    <scope>NUCLEOTIDE SEQUENCE [LARGE SCALE GENOMIC DNA]</scope>
    <source>
        <strain evidence="8 9">172606-1</strain>
    </source>
</reference>
<dbReference type="EMBL" id="CP048222">
    <property type="protein sequence ID" value="QHT70145.1"/>
    <property type="molecule type" value="Genomic_DNA"/>
</dbReference>
<dbReference type="UniPathway" id="UPA00246"/>
<dbReference type="GO" id="GO:0042840">
    <property type="term" value="P:D-glucuronate catabolic process"/>
    <property type="evidence" value="ECO:0007669"/>
    <property type="project" value="TreeGrafter"/>
</dbReference>
<name>A0A6C0GPZ3_9BACT</name>
<comment type="similarity">
    <text evidence="3 7">Belongs to the metallo-dependent hydrolases superfamily. Uronate isomerase family.</text>
</comment>
<dbReference type="GO" id="GO:0019698">
    <property type="term" value="P:D-galacturonate catabolic process"/>
    <property type="evidence" value="ECO:0007669"/>
    <property type="project" value="TreeGrafter"/>
</dbReference>
<dbReference type="KEGG" id="rhoz:GXP67_27605"/>
<evidence type="ECO:0000256" key="5">
    <source>
        <dbReference type="ARBA" id="ARBA00020555"/>
    </source>
</evidence>
<gene>
    <name evidence="7 8" type="primary">uxaC</name>
    <name evidence="8" type="ORF">GXP67_27605</name>
</gene>
<comment type="catalytic activity">
    <reaction evidence="1 7">
        <text>D-glucuronate = D-fructuronate</text>
        <dbReference type="Rhea" id="RHEA:13049"/>
        <dbReference type="ChEBI" id="CHEBI:58720"/>
        <dbReference type="ChEBI" id="CHEBI:59863"/>
        <dbReference type="EC" id="5.3.1.12"/>
    </reaction>
</comment>
<keyword evidence="6 7" id="KW-0413">Isomerase</keyword>
<dbReference type="Pfam" id="PF02614">
    <property type="entry name" value="UxaC"/>
    <property type="match status" value="1"/>
</dbReference>
<sequence length="469" mass="54556">MKPFLSEDFLLETQTARTLYHEHVAHMPIIDYHCHLPPQEIAENKQFENLTKIWLYGDHYKWRAMRTNGIEEKYCTGEAFDYAKFEKWAETVPYTMRNPLYHWTHMELKNPFGITQLLNVHTAREIYEECTSLLQTPEFSVKEILRKMKVKVICTTDDPTDSLEFHKQLATDGFEIKVFPTFRPDKGMAPENPEAFNVWIDKLSAITNTDIRDFDTYLAAIRQRHDFFASQGCKLSDHGIETFYAAESTETETKAIFSKVRSGKALNGEEILKFKSAMLLEFARLDHEKGWTQQFHYGALRNNNSRMMRTLGPDTGWDSIGDFEAGRPMSSFFDRLDTSNQLTKTIIYNLNPRDNELIATMIGNFNDGSVPGKMQFGSGWWFLDQKDGMTRQMNTLSNMGLLSRFVGMITDSRSFLSYPRHEYFRRILCNLIGNDVENGELPAEMEWLGQMAENICYHNARNYFGFDIE</sequence>
<dbReference type="InterPro" id="IPR032466">
    <property type="entry name" value="Metal_Hydrolase"/>
</dbReference>
<dbReference type="PANTHER" id="PTHR30068:SF4">
    <property type="entry name" value="URONATE ISOMERASE"/>
    <property type="match status" value="1"/>
</dbReference>
<dbReference type="HAMAP" id="MF_00675">
    <property type="entry name" value="UxaC"/>
    <property type="match status" value="1"/>
</dbReference>
<dbReference type="Gene3D" id="3.20.20.140">
    <property type="entry name" value="Metal-dependent hydrolases"/>
    <property type="match status" value="1"/>
</dbReference>
<organism evidence="8 9">
    <name type="scientific">Rhodocytophaga rosea</name>
    <dbReference type="NCBI Taxonomy" id="2704465"/>
    <lineage>
        <taxon>Bacteria</taxon>
        <taxon>Pseudomonadati</taxon>
        <taxon>Bacteroidota</taxon>
        <taxon>Cytophagia</taxon>
        <taxon>Cytophagales</taxon>
        <taxon>Rhodocytophagaceae</taxon>
        <taxon>Rhodocytophaga</taxon>
    </lineage>
</organism>
<dbReference type="PANTHER" id="PTHR30068">
    <property type="entry name" value="URONATE ISOMERASE"/>
    <property type="match status" value="1"/>
</dbReference>
<accession>A0A6C0GPZ3</accession>